<reference evidence="2" key="1">
    <citation type="submission" date="2011-05" db="EMBL/GenBank/DDBJ databases">
        <title>The genome sequence of Vittaforma corneae strain ATCC 50505.</title>
        <authorList>
            <consortium name="The Broad Institute Genome Sequencing Platform"/>
            <person name="Cuomo C."/>
            <person name="Didier E."/>
            <person name="Bowers L."/>
            <person name="Young S.K."/>
            <person name="Zeng Q."/>
            <person name="Gargeya S."/>
            <person name="Fitzgerald M."/>
            <person name="Haas B."/>
            <person name="Abouelleil A."/>
            <person name="Alvarado L."/>
            <person name="Arachchi H.M."/>
            <person name="Berlin A."/>
            <person name="Chapman S.B."/>
            <person name="Gearin G."/>
            <person name="Goldberg J."/>
            <person name="Griggs A."/>
            <person name="Gujja S."/>
            <person name="Hansen M."/>
            <person name="Heiman D."/>
            <person name="Howarth C."/>
            <person name="Larimer J."/>
            <person name="Lui A."/>
            <person name="MacDonald P.J.P."/>
            <person name="McCowen C."/>
            <person name="Montmayeur A."/>
            <person name="Murphy C."/>
            <person name="Neiman D."/>
            <person name="Pearson M."/>
            <person name="Priest M."/>
            <person name="Roberts A."/>
            <person name="Saif S."/>
            <person name="Shea T."/>
            <person name="Sisk P."/>
            <person name="Stolte C."/>
            <person name="Sykes S."/>
            <person name="Wortman J."/>
            <person name="Nusbaum C."/>
            <person name="Birren B."/>
        </authorList>
    </citation>
    <scope>NUCLEOTIDE SEQUENCE [LARGE SCALE GENOMIC DNA]</scope>
    <source>
        <strain evidence="2">ATCC 50505</strain>
    </source>
</reference>
<dbReference type="AlphaFoldDB" id="L2GIL7"/>
<accession>L2GIL7</accession>
<dbReference type="GeneID" id="19882947"/>
<organism evidence="1 2">
    <name type="scientific">Vittaforma corneae (strain ATCC 50505)</name>
    <name type="common">Microsporidian parasite</name>
    <name type="synonym">Nosema corneum</name>
    <dbReference type="NCBI Taxonomy" id="993615"/>
    <lineage>
        <taxon>Eukaryota</taxon>
        <taxon>Fungi</taxon>
        <taxon>Fungi incertae sedis</taxon>
        <taxon>Microsporidia</taxon>
        <taxon>Nosematidae</taxon>
        <taxon>Vittaforma</taxon>
    </lineage>
</organism>
<dbReference type="InParanoid" id="L2GIL7"/>
<sequence length="124" mass="14830">MNYWRLERIETGEYRCVRIRDKNNVLFARRSKRDSKRDSTAVCGQGMDFDRFVEGVEYIPVTLRAVRKYEYIPEDARNIKIVEYVPEPVEIIRRIEHVPEPIKAVNFPKHSHFQEPHSDKTHSE</sequence>
<evidence type="ECO:0000313" key="2">
    <source>
        <dbReference type="Proteomes" id="UP000011082"/>
    </source>
</evidence>
<protein>
    <submittedName>
        <fullName evidence="1">Uncharacterized protein</fullName>
    </submittedName>
</protein>
<name>L2GIL7_VITCO</name>
<evidence type="ECO:0000313" key="1">
    <source>
        <dbReference type="EMBL" id="ELA40726.1"/>
    </source>
</evidence>
<gene>
    <name evidence="1" type="ORF">VICG_02238</name>
</gene>
<dbReference type="RefSeq" id="XP_007605682.1">
    <property type="nucleotide sequence ID" value="XM_007605620.1"/>
</dbReference>
<dbReference type="Proteomes" id="UP000011082">
    <property type="component" value="Unassembled WGS sequence"/>
</dbReference>
<feature type="non-terminal residue" evidence="1">
    <location>
        <position position="124"/>
    </location>
</feature>
<proteinExistence type="predicted"/>
<keyword evidence="2" id="KW-1185">Reference proteome</keyword>
<dbReference type="HOGENOM" id="CLU_2005673_0_0_1"/>
<dbReference type="VEuPathDB" id="MicrosporidiaDB:VICG_02238"/>
<dbReference type="EMBL" id="JH370332">
    <property type="protein sequence ID" value="ELA40726.1"/>
    <property type="molecule type" value="Genomic_DNA"/>
</dbReference>